<sequence length="141" mass="15611">MLHCLPRLRSKRFCQGGDNEVSFVELSVLKTNGYNVLRGDQGQTIDIHSSSVGTITTRFCSGLSLGLRSSVCARRMVPIARHRVLRAETDCRGQAACRAKTTHRTQAPILIVYRLIARAKTTSQHVAQRSPTSAYAGRQEK</sequence>
<keyword evidence="2" id="KW-1185">Reference proteome</keyword>
<evidence type="ECO:0000313" key="2">
    <source>
        <dbReference type="Proteomes" id="UP000703269"/>
    </source>
</evidence>
<dbReference type="EMBL" id="BPQB01000011">
    <property type="protein sequence ID" value="GJE89110.1"/>
    <property type="molecule type" value="Genomic_DNA"/>
</dbReference>
<organism evidence="1 2">
    <name type="scientific">Phanerochaete sordida</name>
    <dbReference type="NCBI Taxonomy" id="48140"/>
    <lineage>
        <taxon>Eukaryota</taxon>
        <taxon>Fungi</taxon>
        <taxon>Dikarya</taxon>
        <taxon>Basidiomycota</taxon>
        <taxon>Agaricomycotina</taxon>
        <taxon>Agaricomycetes</taxon>
        <taxon>Polyporales</taxon>
        <taxon>Phanerochaetaceae</taxon>
        <taxon>Phanerochaete</taxon>
    </lineage>
</organism>
<comment type="caution">
    <text evidence="1">The sequence shown here is derived from an EMBL/GenBank/DDBJ whole genome shotgun (WGS) entry which is preliminary data.</text>
</comment>
<proteinExistence type="predicted"/>
<protein>
    <submittedName>
        <fullName evidence="1">Uncharacterized protein</fullName>
    </submittedName>
</protein>
<gene>
    <name evidence="1" type="ORF">PsYK624_052030</name>
</gene>
<evidence type="ECO:0000313" key="1">
    <source>
        <dbReference type="EMBL" id="GJE89110.1"/>
    </source>
</evidence>
<accession>A0A9P3LBE1</accession>
<reference evidence="1 2" key="1">
    <citation type="submission" date="2021-08" db="EMBL/GenBank/DDBJ databases">
        <title>Draft Genome Sequence of Phanerochaete sordida strain YK-624.</title>
        <authorList>
            <person name="Mori T."/>
            <person name="Dohra H."/>
            <person name="Suzuki T."/>
            <person name="Kawagishi H."/>
            <person name="Hirai H."/>
        </authorList>
    </citation>
    <scope>NUCLEOTIDE SEQUENCE [LARGE SCALE GENOMIC DNA]</scope>
    <source>
        <strain evidence="1 2">YK-624</strain>
    </source>
</reference>
<dbReference type="AlphaFoldDB" id="A0A9P3LBE1"/>
<name>A0A9P3LBE1_9APHY</name>
<dbReference type="Proteomes" id="UP000703269">
    <property type="component" value="Unassembled WGS sequence"/>
</dbReference>